<dbReference type="EMBL" id="MU118150">
    <property type="protein sequence ID" value="KAF9644257.1"/>
    <property type="molecule type" value="Genomic_DNA"/>
</dbReference>
<organism evidence="1 2">
    <name type="scientific">Thelephora ganbajun</name>
    <name type="common">Ganba fungus</name>
    <dbReference type="NCBI Taxonomy" id="370292"/>
    <lineage>
        <taxon>Eukaryota</taxon>
        <taxon>Fungi</taxon>
        <taxon>Dikarya</taxon>
        <taxon>Basidiomycota</taxon>
        <taxon>Agaricomycotina</taxon>
        <taxon>Agaricomycetes</taxon>
        <taxon>Thelephorales</taxon>
        <taxon>Thelephoraceae</taxon>
        <taxon>Thelephora</taxon>
    </lineage>
</organism>
<evidence type="ECO:0000313" key="2">
    <source>
        <dbReference type="Proteomes" id="UP000886501"/>
    </source>
</evidence>
<proteinExistence type="predicted"/>
<keyword evidence="2" id="KW-1185">Reference proteome</keyword>
<name>A0ACB6Z420_THEGA</name>
<dbReference type="Proteomes" id="UP000886501">
    <property type="component" value="Unassembled WGS sequence"/>
</dbReference>
<accession>A0ACB6Z420</accession>
<comment type="caution">
    <text evidence="1">The sequence shown here is derived from an EMBL/GenBank/DDBJ whole genome shotgun (WGS) entry which is preliminary data.</text>
</comment>
<sequence>MEDLNERIGFTNVDPNDPTSAGGKLTHNEMNEYKMYDHIAVEVGIDRVS</sequence>
<reference evidence="1" key="2">
    <citation type="journal article" date="2020" name="Nat. Commun.">
        <title>Large-scale genome sequencing of mycorrhizal fungi provides insights into the early evolution of symbiotic traits.</title>
        <authorList>
            <person name="Miyauchi S."/>
            <person name="Kiss E."/>
            <person name="Kuo A."/>
            <person name="Drula E."/>
            <person name="Kohler A."/>
            <person name="Sanchez-Garcia M."/>
            <person name="Morin E."/>
            <person name="Andreopoulos B."/>
            <person name="Barry K.W."/>
            <person name="Bonito G."/>
            <person name="Buee M."/>
            <person name="Carver A."/>
            <person name="Chen C."/>
            <person name="Cichocki N."/>
            <person name="Clum A."/>
            <person name="Culley D."/>
            <person name="Crous P.W."/>
            <person name="Fauchery L."/>
            <person name="Girlanda M."/>
            <person name="Hayes R.D."/>
            <person name="Keri Z."/>
            <person name="LaButti K."/>
            <person name="Lipzen A."/>
            <person name="Lombard V."/>
            <person name="Magnuson J."/>
            <person name="Maillard F."/>
            <person name="Murat C."/>
            <person name="Nolan M."/>
            <person name="Ohm R.A."/>
            <person name="Pangilinan J."/>
            <person name="Pereira M.F."/>
            <person name="Perotto S."/>
            <person name="Peter M."/>
            <person name="Pfister S."/>
            <person name="Riley R."/>
            <person name="Sitrit Y."/>
            <person name="Stielow J.B."/>
            <person name="Szollosi G."/>
            <person name="Zifcakova L."/>
            <person name="Stursova M."/>
            <person name="Spatafora J.W."/>
            <person name="Tedersoo L."/>
            <person name="Vaario L.M."/>
            <person name="Yamada A."/>
            <person name="Yan M."/>
            <person name="Wang P."/>
            <person name="Xu J."/>
            <person name="Bruns T."/>
            <person name="Baldrian P."/>
            <person name="Vilgalys R."/>
            <person name="Dunand C."/>
            <person name="Henrissat B."/>
            <person name="Grigoriev I.V."/>
            <person name="Hibbett D."/>
            <person name="Nagy L.G."/>
            <person name="Martin F.M."/>
        </authorList>
    </citation>
    <scope>NUCLEOTIDE SEQUENCE</scope>
    <source>
        <strain evidence="1">P2</strain>
    </source>
</reference>
<protein>
    <submittedName>
        <fullName evidence="1">Uncharacterized protein</fullName>
    </submittedName>
</protein>
<evidence type="ECO:0000313" key="1">
    <source>
        <dbReference type="EMBL" id="KAF9644257.1"/>
    </source>
</evidence>
<reference evidence="1" key="1">
    <citation type="submission" date="2019-10" db="EMBL/GenBank/DDBJ databases">
        <authorList>
            <consortium name="DOE Joint Genome Institute"/>
            <person name="Kuo A."/>
            <person name="Miyauchi S."/>
            <person name="Kiss E."/>
            <person name="Drula E."/>
            <person name="Kohler A."/>
            <person name="Sanchez-Garcia M."/>
            <person name="Andreopoulos B."/>
            <person name="Barry K.W."/>
            <person name="Bonito G."/>
            <person name="Buee M."/>
            <person name="Carver A."/>
            <person name="Chen C."/>
            <person name="Cichocki N."/>
            <person name="Clum A."/>
            <person name="Culley D."/>
            <person name="Crous P.W."/>
            <person name="Fauchery L."/>
            <person name="Girlanda M."/>
            <person name="Hayes R."/>
            <person name="Keri Z."/>
            <person name="Labutti K."/>
            <person name="Lipzen A."/>
            <person name="Lombard V."/>
            <person name="Magnuson J."/>
            <person name="Maillard F."/>
            <person name="Morin E."/>
            <person name="Murat C."/>
            <person name="Nolan M."/>
            <person name="Ohm R."/>
            <person name="Pangilinan J."/>
            <person name="Pereira M."/>
            <person name="Perotto S."/>
            <person name="Peter M."/>
            <person name="Riley R."/>
            <person name="Sitrit Y."/>
            <person name="Stielow B."/>
            <person name="Szollosi G."/>
            <person name="Zifcakova L."/>
            <person name="Stursova M."/>
            <person name="Spatafora J.W."/>
            <person name="Tedersoo L."/>
            <person name="Vaario L.-M."/>
            <person name="Yamada A."/>
            <person name="Yan M."/>
            <person name="Wang P."/>
            <person name="Xu J."/>
            <person name="Bruns T."/>
            <person name="Baldrian P."/>
            <person name="Vilgalys R."/>
            <person name="Henrissat B."/>
            <person name="Grigoriev I.V."/>
            <person name="Hibbett D."/>
            <person name="Nagy L.G."/>
            <person name="Martin F.M."/>
        </authorList>
    </citation>
    <scope>NUCLEOTIDE SEQUENCE</scope>
    <source>
        <strain evidence="1">P2</strain>
    </source>
</reference>
<gene>
    <name evidence="1" type="ORF">BDM02DRAFT_3272545</name>
</gene>